<feature type="domain" description="RRM" evidence="4">
    <location>
        <begin position="194"/>
        <end position="276"/>
    </location>
</feature>
<dbReference type="InterPro" id="IPR000504">
    <property type="entry name" value="RRM_dom"/>
</dbReference>
<dbReference type="InterPro" id="IPR003954">
    <property type="entry name" value="RRM_euk-type"/>
</dbReference>
<evidence type="ECO:0000256" key="2">
    <source>
        <dbReference type="PROSITE-ProRule" id="PRU00176"/>
    </source>
</evidence>
<dbReference type="Pfam" id="PF00076">
    <property type="entry name" value="RRM_1"/>
    <property type="match status" value="3"/>
</dbReference>
<dbReference type="FunFam" id="3.30.70.330:FF:000259">
    <property type="entry name" value="RNA-binding (RRM/RBD/RNP motifs) family protein"/>
    <property type="match status" value="1"/>
</dbReference>
<dbReference type="SMART" id="SM00361">
    <property type="entry name" value="RRM_1"/>
    <property type="match status" value="2"/>
</dbReference>
<dbReference type="Gene3D" id="3.30.70.330">
    <property type="match status" value="3"/>
</dbReference>
<evidence type="ECO:0000256" key="3">
    <source>
        <dbReference type="SAM" id="MobiDB-lite"/>
    </source>
</evidence>
<dbReference type="PANTHER" id="PTHR21245">
    <property type="entry name" value="HETEROGENEOUS NUCLEAR RIBONUCLEOPROTEIN"/>
    <property type="match status" value="1"/>
</dbReference>
<comment type="caution">
    <text evidence="5">The sequence shown here is derived from an EMBL/GenBank/DDBJ whole genome shotgun (WGS) entry which is preliminary data.</text>
</comment>
<feature type="compositionally biased region" description="Gly residues" evidence="3">
    <location>
        <begin position="512"/>
        <end position="522"/>
    </location>
</feature>
<accession>A0A7J6HVI1</accession>
<feature type="compositionally biased region" description="Basic residues" evidence="3">
    <location>
        <begin position="457"/>
        <end position="478"/>
    </location>
</feature>
<evidence type="ECO:0000313" key="6">
    <source>
        <dbReference type="Proteomes" id="UP000583929"/>
    </source>
</evidence>
<reference evidence="5 6" key="1">
    <citation type="journal article" date="2020" name="bioRxiv">
        <title>Sequence and annotation of 42 cannabis genomes reveals extensive copy number variation in cannabinoid synthesis and pathogen resistance genes.</title>
        <authorList>
            <person name="Mckernan K.J."/>
            <person name="Helbert Y."/>
            <person name="Kane L.T."/>
            <person name="Ebling H."/>
            <person name="Zhang L."/>
            <person name="Liu B."/>
            <person name="Eaton Z."/>
            <person name="Mclaughlin S."/>
            <person name="Kingan S."/>
            <person name="Baybayan P."/>
            <person name="Concepcion G."/>
            <person name="Jordan M."/>
            <person name="Riva A."/>
            <person name="Barbazuk W."/>
            <person name="Harkins T."/>
        </authorList>
    </citation>
    <scope>NUCLEOTIDE SEQUENCE [LARGE SCALE GENOMIC DNA]</scope>
    <source>
        <strain evidence="6">cv. Jamaican Lion 4</strain>
        <tissue evidence="5">Leaf</tissue>
    </source>
</reference>
<dbReference type="CDD" id="cd00590">
    <property type="entry name" value="RRM_SF"/>
    <property type="match status" value="1"/>
</dbReference>
<sequence length="528" mass="57210">MPRENAHASSVAKPAESDERVDLDGDNDPEEAMEEEIEYEEVEEEEEEVEEIEVEEDEEEVEEEDPEEEEEEEEEVEEEEEDEDIGNADDGDKVEDEDEKKKHAELLSLPPHGSEVYVGGIPHDASEEDLKHFCESVGEVVEVRIMKGKDSSENKGFAFVTFRNVEVASKAINDLNNTEFKGKKVKCSTSQAKHRLFIGNVPRSWGEEDLRKVVKSIGPGVTGVELVKDMKNTSNNRGFAFIDYYNHACAEYSRQKMMNPQFKLGDNAPTVSWADPKNAESSAASQVKAVYVKNLPKNVTQDQLKKLFDHHGKITKVVLPPAKAGQEKSRIGFIHFAERSSAMKALKNTEKYELDGQVLECSLAKPQADQKSSGPNVQKSGLLPAYPPRAGAGYGMIGSHYGALGAGYGTTPGFAQPMIYGRGPTPSGMAMMPMLLPDGRIGYVLQQPGQQPQLAHTHAHAHAHAHAHTPPSSHHRGSGGRGGGGSGSGGRSSGSGGRSSGSKGRHSNNDSGGSGGGGGGSGRRYRPY</sequence>
<feature type="domain" description="RRM" evidence="4">
    <location>
        <begin position="288"/>
        <end position="366"/>
    </location>
</feature>
<name>A0A7J6HVI1_CANSA</name>
<dbReference type="SMART" id="SM00360">
    <property type="entry name" value="RRM"/>
    <property type="match status" value="3"/>
</dbReference>
<dbReference type="FunFam" id="3.30.70.330:FF:000518">
    <property type="entry name" value="RNA-binding (RRM/RBD/RNP motifs) family protein"/>
    <property type="match status" value="1"/>
</dbReference>
<dbReference type="Proteomes" id="UP000583929">
    <property type="component" value="Unassembled WGS sequence"/>
</dbReference>
<dbReference type="EMBL" id="JAATIQ010000022">
    <property type="protein sequence ID" value="KAF4398995.1"/>
    <property type="molecule type" value="Genomic_DNA"/>
</dbReference>
<evidence type="ECO:0000256" key="1">
    <source>
        <dbReference type="ARBA" id="ARBA00022884"/>
    </source>
</evidence>
<evidence type="ECO:0000313" key="5">
    <source>
        <dbReference type="EMBL" id="KAF4398995.1"/>
    </source>
</evidence>
<gene>
    <name evidence="5" type="ORF">G4B88_023589</name>
</gene>
<keyword evidence="6" id="KW-1185">Reference proteome</keyword>
<feature type="region of interest" description="Disordered" evidence="3">
    <location>
        <begin position="1"/>
        <end position="117"/>
    </location>
</feature>
<feature type="compositionally biased region" description="Acidic residues" evidence="3">
    <location>
        <begin position="24"/>
        <end position="98"/>
    </location>
</feature>
<dbReference type="SUPFAM" id="SSF54928">
    <property type="entry name" value="RNA-binding domain, RBD"/>
    <property type="match status" value="2"/>
</dbReference>
<feature type="domain" description="RRM" evidence="4">
    <location>
        <begin position="114"/>
        <end position="192"/>
    </location>
</feature>
<protein>
    <recommendedName>
        <fullName evidence="4">RRM domain-containing protein</fullName>
    </recommendedName>
</protein>
<dbReference type="AlphaFoldDB" id="A0A7J6HVI1"/>
<proteinExistence type="predicted"/>
<feature type="region of interest" description="Disordered" evidence="3">
    <location>
        <begin position="450"/>
        <end position="528"/>
    </location>
</feature>
<dbReference type="OrthoDB" id="3800936at2759"/>
<keyword evidence="1 2" id="KW-0694">RNA-binding</keyword>
<dbReference type="InterPro" id="IPR012677">
    <property type="entry name" value="Nucleotide-bd_a/b_plait_sf"/>
</dbReference>
<feature type="compositionally biased region" description="Gly residues" evidence="3">
    <location>
        <begin position="479"/>
        <end position="499"/>
    </location>
</feature>
<dbReference type="PROSITE" id="PS50102">
    <property type="entry name" value="RRM"/>
    <property type="match status" value="3"/>
</dbReference>
<dbReference type="FunFam" id="3.30.70.330:FF:000990">
    <property type="entry name" value="RNA recognition motif-containing protein"/>
    <property type="match status" value="1"/>
</dbReference>
<organism evidence="5 6">
    <name type="scientific">Cannabis sativa</name>
    <name type="common">Hemp</name>
    <name type="synonym">Marijuana</name>
    <dbReference type="NCBI Taxonomy" id="3483"/>
    <lineage>
        <taxon>Eukaryota</taxon>
        <taxon>Viridiplantae</taxon>
        <taxon>Streptophyta</taxon>
        <taxon>Embryophyta</taxon>
        <taxon>Tracheophyta</taxon>
        <taxon>Spermatophyta</taxon>
        <taxon>Magnoliopsida</taxon>
        <taxon>eudicotyledons</taxon>
        <taxon>Gunneridae</taxon>
        <taxon>Pentapetalae</taxon>
        <taxon>rosids</taxon>
        <taxon>fabids</taxon>
        <taxon>Rosales</taxon>
        <taxon>Cannabaceae</taxon>
        <taxon>Cannabis</taxon>
    </lineage>
</organism>
<dbReference type="GO" id="GO:0003723">
    <property type="term" value="F:RNA binding"/>
    <property type="evidence" value="ECO:0007669"/>
    <property type="project" value="UniProtKB-UniRule"/>
</dbReference>
<evidence type="ECO:0000259" key="4">
    <source>
        <dbReference type="PROSITE" id="PS50102"/>
    </source>
</evidence>
<dbReference type="InterPro" id="IPR035979">
    <property type="entry name" value="RBD_domain_sf"/>
</dbReference>